<keyword evidence="5" id="KW-0238">DNA-binding</keyword>
<evidence type="ECO:0000313" key="11">
    <source>
        <dbReference type="Proteomes" id="UP000245778"/>
    </source>
</evidence>
<dbReference type="InterPro" id="IPR027417">
    <property type="entry name" value="P-loop_NTPase"/>
</dbReference>
<dbReference type="EMBL" id="QEKK01000006">
    <property type="protein sequence ID" value="PVY48626.1"/>
    <property type="molecule type" value="Genomic_DNA"/>
</dbReference>
<dbReference type="CDD" id="cd00009">
    <property type="entry name" value="AAA"/>
    <property type="match status" value="1"/>
</dbReference>
<dbReference type="InterPro" id="IPR025943">
    <property type="entry name" value="Sigma_54_int_dom_ATP-bd_2"/>
</dbReference>
<evidence type="ECO:0000259" key="9">
    <source>
        <dbReference type="PROSITE" id="PS50112"/>
    </source>
</evidence>
<dbReference type="SUPFAM" id="SSF52540">
    <property type="entry name" value="P-loop containing nucleoside triphosphate hydrolases"/>
    <property type="match status" value="1"/>
</dbReference>
<dbReference type="InterPro" id="IPR025662">
    <property type="entry name" value="Sigma_54_int_dom_ATP-bd_1"/>
</dbReference>
<dbReference type="InterPro" id="IPR035965">
    <property type="entry name" value="PAS-like_dom_sf"/>
</dbReference>
<evidence type="ECO:0000313" key="10">
    <source>
        <dbReference type="EMBL" id="PVY48626.1"/>
    </source>
</evidence>
<keyword evidence="4" id="KW-0805">Transcription regulation</keyword>
<keyword evidence="6" id="KW-0804">Transcription</keyword>
<dbReference type="Gene3D" id="3.30.450.20">
    <property type="entry name" value="PAS domain"/>
    <property type="match status" value="1"/>
</dbReference>
<dbReference type="InterPro" id="IPR000014">
    <property type="entry name" value="PAS"/>
</dbReference>
<accession>A0A2U1BJ17</accession>
<dbReference type="PROSITE" id="PS00675">
    <property type="entry name" value="SIGMA54_INTERACT_1"/>
    <property type="match status" value="1"/>
</dbReference>
<dbReference type="Gene3D" id="3.40.50.300">
    <property type="entry name" value="P-loop containing nucleotide triphosphate hydrolases"/>
    <property type="match status" value="1"/>
</dbReference>
<dbReference type="Pfam" id="PF18024">
    <property type="entry name" value="HTH_50"/>
    <property type="match status" value="1"/>
</dbReference>
<proteinExistence type="predicted"/>
<dbReference type="SUPFAM" id="SSF46689">
    <property type="entry name" value="Homeodomain-like"/>
    <property type="match status" value="1"/>
</dbReference>
<comment type="caution">
    <text evidence="10">The sequence shown here is derived from an EMBL/GenBank/DDBJ whole genome shotgun (WGS) entry which is preliminary data.</text>
</comment>
<dbReference type="PROSITE" id="PS50045">
    <property type="entry name" value="SIGMA54_INTERACT_4"/>
    <property type="match status" value="1"/>
</dbReference>
<dbReference type="NCBIfam" id="TIGR00229">
    <property type="entry name" value="sensory_box"/>
    <property type="match status" value="1"/>
</dbReference>
<dbReference type="InterPro" id="IPR002078">
    <property type="entry name" value="Sigma_54_int"/>
</dbReference>
<dbReference type="Pfam" id="PF00989">
    <property type="entry name" value="PAS"/>
    <property type="match status" value="1"/>
</dbReference>
<protein>
    <recommendedName>
        <fullName evidence="7">HTH-type transcriptional regulatory protein TyrR</fullName>
    </recommendedName>
</protein>
<dbReference type="PANTHER" id="PTHR32071">
    <property type="entry name" value="TRANSCRIPTIONAL REGULATORY PROTEIN"/>
    <property type="match status" value="1"/>
</dbReference>
<dbReference type="PROSITE" id="PS00688">
    <property type="entry name" value="SIGMA54_INTERACT_3"/>
    <property type="match status" value="1"/>
</dbReference>
<dbReference type="Gene3D" id="1.10.8.60">
    <property type="match status" value="1"/>
</dbReference>
<keyword evidence="3" id="KW-0067">ATP-binding</keyword>
<keyword evidence="2" id="KW-0058">Aromatic hydrocarbons catabolism</keyword>
<name>A0A2U1BJ17_9FIRM</name>
<dbReference type="Pfam" id="PF00158">
    <property type="entry name" value="Sigma54_activat"/>
    <property type="match status" value="1"/>
</dbReference>
<dbReference type="RefSeq" id="WP_116722243.1">
    <property type="nucleotide sequence ID" value="NZ_CAMREZ010000007.1"/>
</dbReference>
<sequence>MEKFPFLSEVFDSINEGIYILNRQGDYIYCNSAFLKMVGATRDDALGLNAFRLVPEGQVSISVAVMAFEQKKKLSVINNVCTPKGYHYRQLATATPIFDSVGEIEYMLVEMVRLDLFKKRYQQAILDEDADCIEVPGLGEALADRPETFVAESQSMRALLDMAKQVAGVDSTILISGETGTGKEVLANFIHRHSHRADRPMVEINCAALPENLLEAELFGYEKGAFTGALNTGKPGMVEEANGGTLFLDEINSLPLALQGKLLRVLESHKSKRLGAVSEREIDFRLLAATNQDLKTCVEKGSFRADLYYRLNVIPLEIPPLRNRREDIIPLALFFLDHFCKKYGRTKVFTKGVFNQMMCYDWPGNVRELKNVVERLLITSSVGTMEIRQVPENLLGEGSVPPSPPEVYPADWESIYQYDPEDFSLKKYMNFCEKQVVAAALKRCGSSYKAAELLKTDQSTIIRKRQKYGIS</sequence>
<dbReference type="InterPro" id="IPR030828">
    <property type="entry name" value="HTH_TyrR"/>
</dbReference>
<evidence type="ECO:0000256" key="3">
    <source>
        <dbReference type="ARBA" id="ARBA00022840"/>
    </source>
</evidence>
<keyword evidence="1" id="KW-0547">Nucleotide-binding</keyword>
<evidence type="ECO:0000256" key="4">
    <source>
        <dbReference type="ARBA" id="ARBA00023015"/>
    </source>
</evidence>
<dbReference type="Gene3D" id="1.10.10.60">
    <property type="entry name" value="Homeodomain-like"/>
    <property type="match status" value="1"/>
</dbReference>
<dbReference type="SMART" id="SM00091">
    <property type="entry name" value="PAS"/>
    <property type="match status" value="1"/>
</dbReference>
<dbReference type="GO" id="GO:0006355">
    <property type="term" value="P:regulation of DNA-templated transcription"/>
    <property type="evidence" value="ECO:0007669"/>
    <property type="project" value="InterPro"/>
</dbReference>
<dbReference type="CDD" id="cd00130">
    <property type="entry name" value="PAS"/>
    <property type="match status" value="1"/>
</dbReference>
<dbReference type="Pfam" id="PF25601">
    <property type="entry name" value="AAA_lid_14"/>
    <property type="match status" value="1"/>
</dbReference>
<dbReference type="InterPro" id="IPR003593">
    <property type="entry name" value="AAA+_ATPase"/>
</dbReference>
<dbReference type="InterPro" id="IPR009057">
    <property type="entry name" value="Homeodomain-like_sf"/>
</dbReference>
<reference evidence="10 11" key="1">
    <citation type="submission" date="2018-04" db="EMBL/GenBank/DDBJ databases">
        <title>Genomic Encyclopedia of Type Strains, Phase IV (KMG-IV): sequencing the most valuable type-strain genomes for metagenomic binning, comparative biology and taxonomic classification.</title>
        <authorList>
            <person name="Goeker M."/>
        </authorList>
    </citation>
    <scope>NUCLEOTIDE SEQUENCE [LARGE SCALE GENOMIC DNA]</scope>
    <source>
        <strain evidence="10 11">DSM 26588</strain>
    </source>
</reference>
<dbReference type="InterPro" id="IPR013767">
    <property type="entry name" value="PAS_fold"/>
</dbReference>
<dbReference type="FunFam" id="3.40.50.300:FF:000006">
    <property type="entry name" value="DNA-binding transcriptional regulator NtrC"/>
    <property type="match status" value="1"/>
</dbReference>
<evidence type="ECO:0000256" key="1">
    <source>
        <dbReference type="ARBA" id="ARBA00022741"/>
    </source>
</evidence>
<feature type="domain" description="PAS" evidence="9">
    <location>
        <begin position="3"/>
        <end position="47"/>
    </location>
</feature>
<dbReference type="InterPro" id="IPR025944">
    <property type="entry name" value="Sigma_54_int_dom_CS"/>
</dbReference>
<dbReference type="SMART" id="SM00382">
    <property type="entry name" value="AAA"/>
    <property type="match status" value="1"/>
</dbReference>
<evidence type="ECO:0000256" key="7">
    <source>
        <dbReference type="ARBA" id="ARBA00029500"/>
    </source>
</evidence>
<gene>
    <name evidence="10" type="ORF">C7373_106134</name>
</gene>
<dbReference type="PROSITE" id="PS50112">
    <property type="entry name" value="PAS"/>
    <property type="match status" value="1"/>
</dbReference>
<evidence type="ECO:0000256" key="6">
    <source>
        <dbReference type="ARBA" id="ARBA00023163"/>
    </source>
</evidence>
<evidence type="ECO:0000256" key="2">
    <source>
        <dbReference type="ARBA" id="ARBA00022797"/>
    </source>
</evidence>
<organism evidence="10 11">
    <name type="scientific">Intestinimonas butyriciproducens</name>
    <dbReference type="NCBI Taxonomy" id="1297617"/>
    <lineage>
        <taxon>Bacteria</taxon>
        <taxon>Bacillati</taxon>
        <taxon>Bacillota</taxon>
        <taxon>Clostridia</taxon>
        <taxon>Eubacteriales</taxon>
        <taxon>Intestinimonas</taxon>
    </lineage>
</organism>
<dbReference type="Proteomes" id="UP000245778">
    <property type="component" value="Unassembled WGS sequence"/>
</dbReference>
<dbReference type="GeneID" id="93228436"/>
<dbReference type="GO" id="GO:0003677">
    <property type="term" value="F:DNA binding"/>
    <property type="evidence" value="ECO:0007669"/>
    <property type="project" value="UniProtKB-KW"/>
</dbReference>
<dbReference type="AlphaFoldDB" id="A0A2U1BJ17"/>
<dbReference type="InterPro" id="IPR058031">
    <property type="entry name" value="AAA_lid_NorR"/>
</dbReference>
<dbReference type="GO" id="GO:0005524">
    <property type="term" value="F:ATP binding"/>
    <property type="evidence" value="ECO:0007669"/>
    <property type="project" value="UniProtKB-KW"/>
</dbReference>
<evidence type="ECO:0000256" key="5">
    <source>
        <dbReference type="ARBA" id="ARBA00023125"/>
    </source>
</evidence>
<dbReference type="OrthoDB" id="9803970at2"/>
<evidence type="ECO:0000259" key="8">
    <source>
        <dbReference type="PROSITE" id="PS50045"/>
    </source>
</evidence>
<dbReference type="PROSITE" id="PS00676">
    <property type="entry name" value="SIGMA54_INTERACT_2"/>
    <property type="match status" value="1"/>
</dbReference>
<dbReference type="SUPFAM" id="SSF55785">
    <property type="entry name" value="PYP-like sensor domain (PAS domain)"/>
    <property type="match status" value="1"/>
</dbReference>
<feature type="domain" description="Sigma-54 factor interaction" evidence="8">
    <location>
        <begin position="149"/>
        <end position="378"/>
    </location>
</feature>